<organism evidence="4 5">
    <name type="scientific">Lentibacillus juripiscarius</name>
    <dbReference type="NCBI Taxonomy" id="257446"/>
    <lineage>
        <taxon>Bacteria</taxon>
        <taxon>Bacillati</taxon>
        <taxon>Bacillota</taxon>
        <taxon>Bacilli</taxon>
        <taxon>Bacillales</taxon>
        <taxon>Bacillaceae</taxon>
        <taxon>Lentibacillus</taxon>
    </lineage>
</organism>
<dbReference type="Pfam" id="PF00496">
    <property type="entry name" value="SBP_bac_5"/>
    <property type="match status" value="1"/>
</dbReference>
<accession>A0ABW5VAH0</accession>
<dbReference type="CDD" id="cd08504">
    <property type="entry name" value="PBP2_OppA"/>
    <property type="match status" value="1"/>
</dbReference>
<sequence>MNWKKWSFLLALVFAMGVFLAACGGDTSSSGEGEDTGDDTEQSNGGEGDSGDSEEAAKADDQSLTVNIKTEPPSLHPGKATDTTSNAVLSQVFEGLTRMGPDGEPQKAMASDIEISDDKKTYTFTIRDGVTWSNGDPITAQTFADSWKWVLNPDSPDTDYAYQLYPIKGAEAAKTGEGSLDDVGITVKDEKTLVVELKNPTPYFLELTAFYTFYPVNQNVAEKNEDWAADAGEDYVSNGPFLLDKWEHKNQIVLKKNPDYWDAENVHLETITMEMVDDENTAKQMYDDGELDWIGSPLDSVPLAAIPQMKQEGSLNISPKAGTYYYSFNTEKEPFTNKNIRKAFALSLNRKAIVENITKGEQKPGMALVPTAIWEENKDGYFKDNNIEKAKEYLDKGLEELGLDELPTIKLSYNTSEAHGAIAQAAQDMWKENLGVDVELNNEEWNVYLDSMTEGNYQVGRMGWIADFLDPINFLEIFETVGGNNYTNWESDEYASLLEQARQEKDEAARKELLREAEQLFMDEMPLAPVYFYTNVYAHKDYVKDVTVGKLGTIQFKWGYIAEQ</sequence>
<evidence type="ECO:0000259" key="3">
    <source>
        <dbReference type="Pfam" id="PF00496"/>
    </source>
</evidence>
<proteinExistence type="predicted"/>
<dbReference type="PANTHER" id="PTHR30290:SF79">
    <property type="entry name" value="DIPEPTIDE-BINDING PROTEIN DPPE"/>
    <property type="match status" value="1"/>
</dbReference>
<feature type="compositionally biased region" description="Acidic residues" evidence="1">
    <location>
        <begin position="32"/>
        <end position="41"/>
    </location>
</feature>
<evidence type="ECO:0000256" key="1">
    <source>
        <dbReference type="SAM" id="MobiDB-lite"/>
    </source>
</evidence>
<dbReference type="InterPro" id="IPR039424">
    <property type="entry name" value="SBP_5"/>
</dbReference>
<dbReference type="Gene3D" id="3.40.190.10">
    <property type="entry name" value="Periplasmic binding protein-like II"/>
    <property type="match status" value="1"/>
</dbReference>
<dbReference type="InterPro" id="IPR030678">
    <property type="entry name" value="Peptide/Ni-bd"/>
</dbReference>
<dbReference type="InterPro" id="IPR000914">
    <property type="entry name" value="SBP_5_dom"/>
</dbReference>
<feature type="region of interest" description="Disordered" evidence="1">
    <location>
        <begin position="27"/>
        <end position="86"/>
    </location>
</feature>
<dbReference type="Proteomes" id="UP001597502">
    <property type="component" value="Unassembled WGS sequence"/>
</dbReference>
<dbReference type="Gene3D" id="3.10.105.10">
    <property type="entry name" value="Dipeptide-binding Protein, Domain 3"/>
    <property type="match status" value="1"/>
</dbReference>
<evidence type="ECO:0000256" key="2">
    <source>
        <dbReference type="SAM" id="SignalP"/>
    </source>
</evidence>
<feature type="signal peptide" evidence="2">
    <location>
        <begin position="1"/>
        <end position="21"/>
    </location>
</feature>
<feature type="domain" description="Solute-binding protein family 5" evidence="3">
    <location>
        <begin position="104"/>
        <end position="484"/>
    </location>
</feature>
<protein>
    <submittedName>
        <fullName evidence="4">Peptide ABC transporter substrate-binding protein</fullName>
    </submittedName>
</protein>
<dbReference type="RefSeq" id="WP_382395981.1">
    <property type="nucleotide sequence ID" value="NZ_JBHUNA010000042.1"/>
</dbReference>
<dbReference type="PIRSF" id="PIRSF002741">
    <property type="entry name" value="MppA"/>
    <property type="match status" value="1"/>
</dbReference>
<dbReference type="Gene3D" id="3.90.76.10">
    <property type="entry name" value="Dipeptide-binding Protein, Domain 1"/>
    <property type="match status" value="1"/>
</dbReference>
<dbReference type="PROSITE" id="PS51257">
    <property type="entry name" value="PROKAR_LIPOPROTEIN"/>
    <property type="match status" value="1"/>
</dbReference>
<dbReference type="SUPFAM" id="SSF53850">
    <property type="entry name" value="Periplasmic binding protein-like II"/>
    <property type="match status" value="1"/>
</dbReference>
<dbReference type="EMBL" id="JBHUNA010000042">
    <property type="protein sequence ID" value="MFD2762453.1"/>
    <property type="molecule type" value="Genomic_DNA"/>
</dbReference>
<reference evidence="5" key="1">
    <citation type="journal article" date="2019" name="Int. J. Syst. Evol. Microbiol.">
        <title>The Global Catalogue of Microorganisms (GCM) 10K type strain sequencing project: providing services to taxonomists for standard genome sequencing and annotation.</title>
        <authorList>
            <consortium name="The Broad Institute Genomics Platform"/>
            <consortium name="The Broad Institute Genome Sequencing Center for Infectious Disease"/>
            <person name="Wu L."/>
            <person name="Ma J."/>
        </authorList>
    </citation>
    <scope>NUCLEOTIDE SEQUENCE [LARGE SCALE GENOMIC DNA]</scope>
    <source>
        <strain evidence="5">TISTR 1535</strain>
    </source>
</reference>
<evidence type="ECO:0000313" key="5">
    <source>
        <dbReference type="Proteomes" id="UP001597502"/>
    </source>
</evidence>
<keyword evidence="2" id="KW-0732">Signal</keyword>
<dbReference type="PANTHER" id="PTHR30290">
    <property type="entry name" value="PERIPLASMIC BINDING COMPONENT OF ABC TRANSPORTER"/>
    <property type="match status" value="1"/>
</dbReference>
<evidence type="ECO:0000313" key="4">
    <source>
        <dbReference type="EMBL" id="MFD2762453.1"/>
    </source>
</evidence>
<feature type="chain" id="PRO_5045222651" evidence="2">
    <location>
        <begin position="22"/>
        <end position="564"/>
    </location>
</feature>
<name>A0ABW5VAH0_9BACI</name>
<gene>
    <name evidence="4" type="ORF">ACFSUO_15970</name>
</gene>
<comment type="caution">
    <text evidence="4">The sequence shown here is derived from an EMBL/GenBank/DDBJ whole genome shotgun (WGS) entry which is preliminary data.</text>
</comment>
<keyword evidence="5" id="KW-1185">Reference proteome</keyword>